<accession>A0ABX7PWZ1</accession>
<keyword evidence="2" id="KW-1185">Reference proteome</keyword>
<organism evidence="1 2">
    <name type="scientific">Candidatus Methylacidiphilum infernorum</name>
    <dbReference type="NCBI Taxonomy" id="511746"/>
    <lineage>
        <taxon>Bacteria</taxon>
        <taxon>Pseudomonadati</taxon>
        <taxon>Verrucomicrobiota</taxon>
        <taxon>Methylacidiphilae</taxon>
        <taxon>Methylacidiphilales</taxon>
        <taxon>Methylacidiphilaceae</taxon>
        <taxon>Methylacidiphilum (ex Ratnadevi et al. 2023)</taxon>
    </lineage>
</organism>
<sequence>MIGGMASAALECRDRFICLGSDQQMKHRQGIVPPLLATHTGAMAGDITLTVISPT</sequence>
<evidence type="ECO:0000313" key="2">
    <source>
        <dbReference type="Proteomes" id="UP000663088"/>
    </source>
</evidence>
<gene>
    <name evidence="1" type="ORF">EM20IM_04115</name>
</gene>
<name>A0ABX7PWZ1_9BACT</name>
<dbReference type="Proteomes" id="UP000663088">
    <property type="component" value="Chromosome"/>
</dbReference>
<protein>
    <submittedName>
        <fullName evidence="1">Uncharacterized protein</fullName>
    </submittedName>
</protein>
<proteinExistence type="predicted"/>
<evidence type="ECO:0000313" key="1">
    <source>
        <dbReference type="EMBL" id="QSR87514.1"/>
    </source>
</evidence>
<dbReference type="RefSeq" id="WP_206847961.1">
    <property type="nucleotide sequence ID" value="NZ_CP065956.1"/>
</dbReference>
<dbReference type="EMBL" id="CP065956">
    <property type="protein sequence ID" value="QSR87514.1"/>
    <property type="molecule type" value="Genomic_DNA"/>
</dbReference>
<reference evidence="1 2" key="1">
    <citation type="submission" date="2020-12" db="EMBL/GenBank/DDBJ databases">
        <authorList>
            <person name="Awala S.I."/>
            <person name="Gwak J.-H."/>
            <person name="Kim S.-J."/>
            <person name="Rhee S.-K."/>
        </authorList>
    </citation>
    <scope>NUCLEOTIDE SEQUENCE [LARGE SCALE GENOMIC DNA]</scope>
    <source>
        <strain evidence="1 2">IT5</strain>
    </source>
</reference>